<evidence type="ECO:0000313" key="1">
    <source>
        <dbReference type="EMBL" id="RIA44564.1"/>
    </source>
</evidence>
<organism evidence="1 2">
    <name type="scientific">Hephaestia caeni</name>
    <dbReference type="NCBI Taxonomy" id="645617"/>
    <lineage>
        <taxon>Bacteria</taxon>
        <taxon>Pseudomonadati</taxon>
        <taxon>Pseudomonadota</taxon>
        <taxon>Alphaproteobacteria</taxon>
        <taxon>Sphingomonadales</taxon>
        <taxon>Sphingomonadaceae</taxon>
        <taxon>Hephaestia</taxon>
    </lineage>
</organism>
<comment type="caution">
    <text evidence="1">The sequence shown here is derived from an EMBL/GenBank/DDBJ whole genome shotgun (WGS) entry which is preliminary data.</text>
</comment>
<keyword evidence="2" id="KW-1185">Reference proteome</keyword>
<gene>
    <name evidence="1" type="ORF">DFR49_2810</name>
</gene>
<protein>
    <submittedName>
        <fullName evidence="1">Uncharacterized protein DUF885</fullName>
    </submittedName>
</protein>
<dbReference type="PANTHER" id="PTHR33361">
    <property type="entry name" value="GLR0591 PROTEIN"/>
    <property type="match status" value="1"/>
</dbReference>
<proteinExistence type="predicted"/>
<name>A0A397PEJ4_9SPHN</name>
<dbReference type="EMBL" id="QXDC01000003">
    <property type="protein sequence ID" value="RIA44564.1"/>
    <property type="molecule type" value="Genomic_DNA"/>
</dbReference>
<dbReference type="PANTHER" id="PTHR33361:SF2">
    <property type="entry name" value="DUF885 DOMAIN-CONTAINING PROTEIN"/>
    <property type="match status" value="1"/>
</dbReference>
<dbReference type="InterPro" id="IPR006311">
    <property type="entry name" value="TAT_signal"/>
</dbReference>
<reference evidence="1 2" key="1">
    <citation type="submission" date="2018-08" db="EMBL/GenBank/DDBJ databases">
        <title>Genomic Encyclopedia of Type Strains, Phase IV (KMG-IV): sequencing the most valuable type-strain genomes for metagenomic binning, comparative biology and taxonomic classification.</title>
        <authorList>
            <person name="Goeker M."/>
        </authorList>
    </citation>
    <scope>NUCLEOTIDE SEQUENCE [LARGE SCALE GENOMIC DNA]</scope>
    <source>
        <strain evidence="1 2">DSM 25527</strain>
    </source>
</reference>
<dbReference type="Pfam" id="PF05960">
    <property type="entry name" value="DUF885"/>
    <property type="match status" value="1"/>
</dbReference>
<dbReference type="OrthoDB" id="9763405at2"/>
<evidence type="ECO:0000313" key="2">
    <source>
        <dbReference type="Proteomes" id="UP000266568"/>
    </source>
</evidence>
<accession>A0A397PEJ4</accession>
<sequence>MRISASKTAAPSRRALLGGLIGAGIAVQWPAAANASGAAARLAAVLDRWDALATPAARLRALEGLDAADLPDAARRDLEAARLGCAIDARLAIAGDAPSRRFPLLAERAFGAPIDIGEARATLDARIAALHRRAHAVMNRLDIAPGAIAARFDAAFDDPRWHYADSDAGRDRAVADMNRWLDAVRPHLADWLGPLPPACANVAVRRLSPQEIAAGKGGYRIVPGADSRGFYVVDLKQIARRPRWSLRSVVHHELLPGHMVQLPIEALAPPHPVRARYSGGYVEGWATFAEALAIERGLFGDDPAGELGALHWLLFRALRGRIDIALHADGWDGARALDFWHRAMGRPIYFVDFAADTARIAADPGIRLAEAAFWLRFEALASRTVPLASLLTGGRCPAAMLG</sequence>
<dbReference type="AlphaFoldDB" id="A0A397PEJ4"/>
<dbReference type="Proteomes" id="UP000266568">
    <property type="component" value="Unassembled WGS sequence"/>
</dbReference>
<dbReference type="PROSITE" id="PS51318">
    <property type="entry name" value="TAT"/>
    <property type="match status" value="1"/>
</dbReference>
<dbReference type="InterPro" id="IPR010281">
    <property type="entry name" value="DUF885"/>
</dbReference>
<dbReference type="RefSeq" id="WP_119036203.1">
    <property type="nucleotide sequence ID" value="NZ_QXDC01000003.1"/>
</dbReference>